<name>A0A0A8LB12_9SACH</name>
<feature type="region of interest" description="Disordered" evidence="1">
    <location>
        <begin position="95"/>
        <end position="165"/>
    </location>
</feature>
<evidence type="ECO:0000256" key="1">
    <source>
        <dbReference type="SAM" id="MobiDB-lite"/>
    </source>
</evidence>
<evidence type="ECO:0000313" key="2">
    <source>
        <dbReference type="EMBL" id="CDO95375.1"/>
    </source>
</evidence>
<dbReference type="OrthoDB" id="5563016at2759"/>
<feature type="region of interest" description="Disordered" evidence="1">
    <location>
        <begin position="288"/>
        <end position="355"/>
    </location>
</feature>
<feature type="region of interest" description="Disordered" evidence="1">
    <location>
        <begin position="220"/>
        <end position="259"/>
    </location>
</feature>
<reference evidence="2 3" key="1">
    <citation type="submission" date="2014-03" db="EMBL/GenBank/DDBJ databases">
        <title>The genome of Kluyveromyces dobzhanskii.</title>
        <authorList>
            <person name="Nystedt B."/>
            <person name="Astrom S."/>
        </authorList>
    </citation>
    <scope>NUCLEOTIDE SEQUENCE [LARGE SCALE GENOMIC DNA]</scope>
    <source>
        <strain evidence="2 3">CBS 2104</strain>
    </source>
</reference>
<feature type="compositionally biased region" description="Polar residues" evidence="1">
    <location>
        <begin position="288"/>
        <end position="341"/>
    </location>
</feature>
<proteinExistence type="predicted"/>
<sequence length="606" mass="68080">MSSLRFDDQSSIRSTAKSFDLHNELPRSTSTENLFAFPPHTHKRPFHSRENGAGLAKSTSITNLALIPEHKTHHRMTPYQIQRSHMKQSFQFPNGENFTPRRQLSKSASSISLHKQRHIATQPSVAPMPRSSSMVTVSLPQHQQALRSSVQAPSMGSQGLPVGSFQRHHISSNHLRHVASANDAKSNTHVPSLTGAKFPDKSSLTASSLQFNRLQAHQSQVSISSFSNKHTTSSNDSQSTDTSIKEICDPGSATSTDLSDEELTKKILSSVRAKKMVNTNSPFCKNSTVQTSSNLTPTQETTRFNNSCPTTSGLVRSSIEPTLNSPTKKSAMKTNLAQSAKSVEPKKQKPIDVTPVKKSSSRLGSFFKKLLPFMNRPKKEIVPKVLPRKTAAQNQTRVPELPVSPADSELPSLLHTDIEDDLEDDGFKDLMDIDLVFDSLLLKSEQHQQNSNTTLVNTNTKNTERSSQKIEPPLRSSKRPLLVKDYQGKFTHRYNNSQVYHCDRIIEHLHQNWKAVHFNSVVPAVARSNDSSMSSSEKKCRFNEEIYVNDTFSAMEYVRSDKNFPESRRKLLKSRYIDGIKMELNDFKKTEMLVHPNSSQYTHFFL</sequence>
<accession>A0A0A8LB12</accession>
<evidence type="ECO:0000313" key="3">
    <source>
        <dbReference type="Proteomes" id="UP000031516"/>
    </source>
</evidence>
<comment type="caution">
    <text evidence="2">The sequence shown here is derived from an EMBL/GenBank/DDBJ whole genome shotgun (WGS) entry which is preliminary data.</text>
</comment>
<dbReference type="AlphaFoldDB" id="A0A0A8LB12"/>
<gene>
    <name evidence="2" type="ORF">KLDO_g3618</name>
</gene>
<organism evidence="2 3">
    <name type="scientific">Kluyveromyces dobzhanskii CBS 2104</name>
    <dbReference type="NCBI Taxonomy" id="1427455"/>
    <lineage>
        <taxon>Eukaryota</taxon>
        <taxon>Fungi</taxon>
        <taxon>Dikarya</taxon>
        <taxon>Ascomycota</taxon>
        <taxon>Saccharomycotina</taxon>
        <taxon>Saccharomycetes</taxon>
        <taxon>Saccharomycetales</taxon>
        <taxon>Saccharomycetaceae</taxon>
        <taxon>Kluyveromyces</taxon>
    </lineage>
</organism>
<feature type="compositionally biased region" description="Low complexity" evidence="1">
    <location>
        <begin position="231"/>
        <end position="242"/>
    </location>
</feature>
<feature type="compositionally biased region" description="Polar residues" evidence="1">
    <location>
        <begin position="220"/>
        <end position="230"/>
    </location>
</feature>
<feature type="compositionally biased region" description="Polar residues" evidence="1">
    <location>
        <begin position="95"/>
        <end position="157"/>
    </location>
</feature>
<keyword evidence="3" id="KW-1185">Reference proteome</keyword>
<dbReference type="EMBL" id="CCBQ010000045">
    <property type="protein sequence ID" value="CDO95375.1"/>
    <property type="molecule type" value="Genomic_DNA"/>
</dbReference>
<dbReference type="Proteomes" id="UP000031516">
    <property type="component" value="Unassembled WGS sequence"/>
</dbReference>
<protein>
    <submittedName>
        <fullName evidence="2">WGS project CCBQ000000000 data, contig 00015</fullName>
    </submittedName>
</protein>